<dbReference type="EMBL" id="BPRE01000013">
    <property type="protein sequence ID" value="GJE77195.1"/>
    <property type="molecule type" value="Genomic_DNA"/>
</dbReference>
<dbReference type="RefSeq" id="WP_238308317.1">
    <property type="nucleotide sequence ID" value="NZ_BPRE01000013.1"/>
</dbReference>
<comment type="caution">
    <text evidence="2">The sequence shown here is derived from an EMBL/GenBank/DDBJ whole genome shotgun (WGS) entry which is preliminary data.</text>
</comment>
<evidence type="ECO:0000313" key="2">
    <source>
        <dbReference type="EMBL" id="GJE77195.1"/>
    </source>
</evidence>
<feature type="region of interest" description="Disordered" evidence="1">
    <location>
        <begin position="1"/>
        <end position="26"/>
    </location>
</feature>
<feature type="compositionally biased region" description="Basic and acidic residues" evidence="1">
    <location>
        <begin position="15"/>
        <end position="26"/>
    </location>
</feature>
<name>A0ABQ4UYW2_9HYPH</name>
<dbReference type="Proteomes" id="UP001055093">
    <property type="component" value="Unassembled WGS sequence"/>
</dbReference>
<feature type="compositionally biased region" description="Polar residues" evidence="1">
    <location>
        <begin position="1"/>
        <end position="14"/>
    </location>
</feature>
<proteinExistence type="predicted"/>
<reference evidence="2" key="2">
    <citation type="submission" date="2021-08" db="EMBL/GenBank/DDBJ databases">
        <authorList>
            <person name="Tani A."/>
            <person name="Ola A."/>
            <person name="Ogura Y."/>
            <person name="Katsura K."/>
            <person name="Hayashi T."/>
        </authorList>
    </citation>
    <scope>NUCLEOTIDE SEQUENCE</scope>
    <source>
        <strain evidence="2">DSM 14458</strain>
    </source>
</reference>
<organism evidence="2 3">
    <name type="scientific">Methylorubrum suomiense</name>
    <dbReference type="NCBI Taxonomy" id="144191"/>
    <lineage>
        <taxon>Bacteria</taxon>
        <taxon>Pseudomonadati</taxon>
        <taxon>Pseudomonadota</taxon>
        <taxon>Alphaproteobacteria</taxon>
        <taxon>Hyphomicrobiales</taxon>
        <taxon>Methylobacteriaceae</taxon>
        <taxon>Methylorubrum</taxon>
    </lineage>
</organism>
<protein>
    <submittedName>
        <fullName evidence="2">Uncharacterized protein</fullName>
    </submittedName>
</protein>
<keyword evidence="3" id="KW-1185">Reference proteome</keyword>
<sequence>MTPTTQAGATSAEDTTSHNKWREPDHHPIVGQWHVRHEISAARDTGYLFGKNFATLAEALDFCATQEGQCRLLTHIEGEGWLRVDKPFQSYFVMGAEPTAEATTNPADLAERVCHEEQMTIWSSEMAERLAMGDWLREHASYEDKLAFYADLSEGIRDVVEAALDHPELTAALASRSPSPAVVPEVVRRLSEAASTGPFSVSGVRKRYDEKSCVIVDAPTCPSLFAFATADGREALAALADAKFFVAAANYVRTLIADAPPSGRAAEGAAEEGETVVSQPVAEALAEFQRRNGYHKPVIEDLMTEFGELLLTKIDTAPTPPASAGDVKGNLRRLLEVFDAAERNLARAEAAYSAASSGIHEASDINDIMRKVGARENAIRCEADLLIAKRNIIAEVRALATAPAAPEPAAGGEAFNLGEKVSKVTGDYRLSGIIVGQATMTTGARRYVVEHKAEGGGSFLHIYAEQNLRRLGEATPTRADAEGSRP</sequence>
<reference evidence="2" key="1">
    <citation type="journal article" date="2021" name="Front. Microbiol.">
        <title>Comprehensive Comparative Genomics and Phenotyping of Methylobacterium Species.</title>
        <authorList>
            <person name="Alessa O."/>
            <person name="Ogura Y."/>
            <person name="Fujitani Y."/>
            <person name="Takami H."/>
            <person name="Hayashi T."/>
            <person name="Sahin N."/>
            <person name="Tani A."/>
        </authorList>
    </citation>
    <scope>NUCLEOTIDE SEQUENCE</scope>
    <source>
        <strain evidence="2">DSM 14458</strain>
    </source>
</reference>
<evidence type="ECO:0000256" key="1">
    <source>
        <dbReference type="SAM" id="MobiDB-lite"/>
    </source>
</evidence>
<gene>
    <name evidence="2" type="ORF">BGCPKDLD_3798</name>
</gene>
<evidence type="ECO:0000313" key="3">
    <source>
        <dbReference type="Proteomes" id="UP001055093"/>
    </source>
</evidence>
<accession>A0ABQ4UYW2</accession>